<accession>A0A6J7X218</accession>
<proteinExistence type="predicted"/>
<dbReference type="EMBL" id="LR798325">
    <property type="protein sequence ID" value="CAB5224163.1"/>
    <property type="molecule type" value="Genomic_DNA"/>
</dbReference>
<name>A0A6J7X218_9CAUD</name>
<reference evidence="1" key="1">
    <citation type="submission" date="2020-05" db="EMBL/GenBank/DDBJ databases">
        <authorList>
            <person name="Chiriac C."/>
            <person name="Salcher M."/>
            <person name="Ghai R."/>
            <person name="Kavagutti S V."/>
        </authorList>
    </citation>
    <scope>NUCLEOTIDE SEQUENCE</scope>
</reference>
<gene>
    <name evidence="1" type="ORF">UFOVP391_32</name>
</gene>
<evidence type="ECO:0000313" key="1">
    <source>
        <dbReference type="EMBL" id="CAB5224163.1"/>
    </source>
</evidence>
<sequence>MIYINKGEVNSIVVTLSEVSTLPSPYYLFVFQNEMNPTSDPILFTNTDESPYPERFNLFYLDEPIDVELMKGQYSYSVYESTIPPTEISDTTGVVIEEGRMVVSGASISSIYD</sequence>
<organism evidence="1">
    <name type="scientific">uncultured Caudovirales phage</name>
    <dbReference type="NCBI Taxonomy" id="2100421"/>
    <lineage>
        <taxon>Viruses</taxon>
        <taxon>Duplodnaviria</taxon>
        <taxon>Heunggongvirae</taxon>
        <taxon>Uroviricota</taxon>
        <taxon>Caudoviricetes</taxon>
        <taxon>Peduoviridae</taxon>
        <taxon>Maltschvirus</taxon>
        <taxon>Maltschvirus maltsch</taxon>
    </lineage>
</organism>
<protein>
    <submittedName>
        <fullName evidence="1">Uncharacterized protein</fullName>
    </submittedName>
</protein>